<protein>
    <recommendedName>
        <fullName evidence="1">DUF397 domain-containing protein</fullName>
    </recommendedName>
</protein>
<evidence type="ECO:0000313" key="2">
    <source>
        <dbReference type="EMBL" id="GAA3836272.1"/>
    </source>
</evidence>
<sequence length="73" mass="8012">MTGGPAFQGVTWYAACNNGSCVEVAYEEGWVGVRDGKDDGSPILVYSGDEWKSFIDAAKEGRFDFDRLAADRR</sequence>
<keyword evidence="3" id="KW-1185">Reference proteome</keyword>
<gene>
    <name evidence="2" type="ORF">GCM10022226_67670</name>
</gene>
<dbReference type="EMBL" id="BAAAZR010000038">
    <property type="protein sequence ID" value="GAA3836272.1"/>
    <property type="molecule type" value="Genomic_DNA"/>
</dbReference>
<dbReference type="InterPro" id="IPR007278">
    <property type="entry name" value="DUF397"/>
</dbReference>
<proteinExistence type="predicted"/>
<accession>A0ABP7J6S4</accession>
<evidence type="ECO:0000313" key="3">
    <source>
        <dbReference type="Proteomes" id="UP001500888"/>
    </source>
</evidence>
<comment type="caution">
    <text evidence="2">The sequence shown here is derived from an EMBL/GenBank/DDBJ whole genome shotgun (WGS) entry which is preliminary data.</text>
</comment>
<organism evidence="2 3">
    <name type="scientific">Sphaerisporangium flaviroseum</name>
    <dbReference type="NCBI Taxonomy" id="509199"/>
    <lineage>
        <taxon>Bacteria</taxon>
        <taxon>Bacillati</taxon>
        <taxon>Actinomycetota</taxon>
        <taxon>Actinomycetes</taxon>
        <taxon>Streptosporangiales</taxon>
        <taxon>Streptosporangiaceae</taxon>
        <taxon>Sphaerisporangium</taxon>
    </lineage>
</organism>
<evidence type="ECO:0000259" key="1">
    <source>
        <dbReference type="Pfam" id="PF04149"/>
    </source>
</evidence>
<name>A0ABP7J6S4_9ACTN</name>
<reference evidence="3" key="1">
    <citation type="journal article" date="2019" name="Int. J. Syst. Evol. Microbiol.">
        <title>The Global Catalogue of Microorganisms (GCM) 10K type strain sequencing project: providing services to taxonomists for standard genome sequencing and annotation.</title>
        <authorList>
            <consortium name="The Broad Institute Genomics Platform"/>
            <consortium name="The Broad Institute Genome Sequencing Center for Infectious Disease"/>
            <person name="Wu L."/>
            <person name="Ma J."/>
        </authorList>
    </citation>
    <scope>NUCLEOTIDE SEQUENCE [LARGE SCALE GENOMIC DNA]</scope>
    <source>
        <strain evidence="3">JCM 16908</strain>
    </source>
</reference>
<dbReference type="Proteomes" id="UP001500888">
    <property type="component" value="Unassembled WGS sequence"/>
</dbReference>
<feature type="domain" description="DUF397" evidence="1">
    <location>
        <begin position="17"/>
        <end position="59"/>
    </location>
</feature>
<dbReference type="RefSeq" id="WP_344949914.1">
    <property type="nucleotide sequence ID" value="NZ_BAAAZR010000038.1"/>
</dbReference>
<dbReference type="Pfam" id="PF04149">
    <property type="entry name" value="DUF397"/>
    <property type="match status" value="1"/>
</dbReference>